<proteinExistence type="predicted"/>
<gene>
    <name evidence="2" type="ORF">EDD75_1087</name>
</gene>
<name>A0A3N5BAX8_9THEO</name>
<keyword evidence="3" id="KW-1185">Reference proteome</keyword>
<comment type="caution">
    <text evidence="2">The sequence shown here is derived from an EMBL/GenBank/DDBJ whole genome shotgun (WGS) entry which is preliminary data.</text>
</comment>
<dbReference type="AlphaFoldDB" id="A0A3N5BAX8"/>
<feature type="transmembrane region" description="Helical" evidence="1">
    <location>
        <begin position="183"/>
        <end position="203"/>
    </location>
</feature>
<accession>A0A3N5BAX8</accession>
<dbReference type="EMBL" id="RKRE01000002">
    <property type="protein sequence ID" value="RPF46828.1"/>
    <property type="molecule type" value="Genomic_DNA"/>
</dbReference>
<evidence type="ECO:0000313" key="3">
    <source>
        <dbReference type="Proteomes" id="UP000282654"/>
    </source>
</evidence>
<keyword evidence="1" id="KW-0472">Membrane</keyword>
<feature type="transmembrane region" description="Helical" evidence="1">
    <location>
        <begin position="38"/>
        <end position="58"/>
    </location>
</feature>
<keyword evidence="1" id="KW-1133">Transmembrane helix</keyword>
<dbReference type="Proteomes" id="UP000282654">
    <property type="component" value="Unassembled WGS sequence"/>
</dbReference>
<feature type="transmembrane region" description="Helical" evidence="1">
    <location>
        <begin position="156"/>
        <end position="177"/>
    </location>
</feature>
<sequence>MDPVVLWFITVFLIMGLGIVIPIAIYRRRRIKCFMLKIASLTAVAIFIMAFPTFKLLFPEGIFYWGKRYGFWGLLGEAVVLGIGGFIGSIVYIWSIWSFGQSFDLPRKNTVFKTKNFWALLTAEMSLWDASCESETKVKDKPKIAKKEAGYKQWIWLDWLVCFPLLIGIILVLVLVWNFPASGSMIVAVIVVAIYITTLRKLWRSRFPNLYREWTCSACQASVPRDATACPKCGAHFEN</sequence>
<protein>
    <submittedName>
        <fullName evidence="2">Uncharacterized protein</fullName>
    </submittedName>
</protein>
<keyword evidence="1" id="KW-0812">Transmembrane</keyword>
<organism evidence="2 3">
    <name type="scientific">Thermodesulfitimonas autotrophica</name>
    <dbReference type="NCBI Taxonomy" id="1894989"/>
    <lineage>
        <taxon>Bacteria</taxon>
        <taxon>Bacillati</taxon>
        <taxon>Bacillota</taxon>
        <taxon>Clostridia</taxon>
        <taxon>Thermoanaerobacterales</taxon>
        <taxon>Thermoanaerobacteraceae</taxon>
        <taxon>Thermodesulfitimonas</taxon>
    </lineage>
</organism>
<feature type="transmembrane region" description="Helical" evidence="1">
    <location>
        <begin position="78"/>
        <end position="99"/>
    </location>
</feature>
<reference evidence="2 3" key="1">
    <citation type="submission" date="2018-11" db="EMBL/GenBank/DDBJ databases">
        <title>Genomic Encyclopedia of Type Strains, Phase IV (KMG-IV): sequencing the most valuable type-strain genomes for metagenomic binning, comparative biology and taxonomic classification.</title>
        <authorList>
            <person name="Goeker M."/>
        </authorList>
    </citation>
    <scope>NUCLEOTIDE SEQUENCE [LARGE SCALE GENOMIC DNA]</scope>
    <source>
        <strain evidence="2 3">DSM 102936</strain>
    </source>
</reference>
<dbReference type="RefSeq" id="WP_123929176.1">
    <property type="nucleotide sequence ID" value="NZ_RKRE01000002.1"/>
</dbReference>
<feature type="transmembrane region" description="Helical" evidence="1">
    <location>
        <begin position="6"/>
        <end position="26"/>
    </location>
</feature>
<evidence type="ECO:0000256" key="1">
    <source>
        <dbReference type="SAM" id="Phobius"/>
    </source>
</evidence>
<evidence type="ECO:0000313" key="2">
    <source>
        <dbReference type="EMBL" id="RPF46828.1"/>
    </source>
</evidence>